<organism evidence="2 3">
    <name type="scientific">Leekyejoonella antrihumi</name>
    <dbReference type="NCBI Taxonomy" id="1660198"/>
    <lineage>
        <taxon>Bacteria</taxon>
        <taxon>Bacillati</taxon>
        <taxon>Actinomycetota</taxon>
        <taxon>Actinomycetes</taxon>
        <taxon>Micrococcales</taxon>
        <taxon>Dermacoccaceae</taxon>
        <taxon>Leekyejoonella</taxon>
    </lineage>
</organism>
<reference evidence="2 3" key="1">
    <citation type="submission" date="2019-05" db="EMBL/GenBank/DDBJ databases">
        <authorList>
            <person name="Lee S.D."/>
        </authorList>
    </citation>
    <scope>NUCLEOTIDE SEQUENCE [LARGE SCALE GENOMIC DNA]</scope>
    <source>
        <strain evidence="2 3">C5-26</strain>
    </source>
</reference>
<keyword evidence="1" id="KW-0472">Membrane</keyword>
<feature type="transmembrane region" description="Helical" evidence="1">
    <location>
        <begin position="21"/>
        <end position="42"/>
    </location>
</feature>
<accession>A0A563DUL1</accession>
<comment type="caution">
    <text evidence="2">The sequence shown here is derived from an EMBL/GenBank/DDBJ whole genome shotgun (WGS) entry which is preliminary data.</text>
</comment>
<evidence type="ECO:0000256" key="1">
    <source>
        <dbReference type="SAM" id="Phobius"/>
    </source>
</evidence>
<dbReference type="Pfam" id="PF19545">
    <property type="entry name" value="DUF6069"/>
    <property type="match status" value="1"/>
</dbReference>
<dbReference type="InterPro" id="IPR045713">
    <property type="entry name" value="DUF6069"/>
</dbReference>
<evidence type="ECO:0000313" key="2">
    <source>
        <dbReference type="EMBL" id="TWP33947.1"/>
    </source>
</evidence>
<protein>
    <submittedName>
        <fullName evidence="2">Uncharacterized protein</fullName>
    </submittedName>
</protein>
<name>A0A563DUL1_9MICO</name>
<feature type="transmembrane region" description="Helical" evidence="1">
    <location>
        <begin position="57"/>
        <end position="79"/>
    </location>
</feature>
<reference evidence="2 3" key="2">
    <citation type="submission" date="2019-08" db="EMBL/GenBank/DDBJ databases">
        <title>Jejuicoccus antrihumi gen. nov., sp. nov., a new member of the family Dermacoccaceae isolated from a cave.</title>
        <authorList>
            <person name="Schumann P."/>
            <person name="Kim I.S."/>
        </authorList>
    </citation>
    <scope>NUCLEOTIDE SEQUENCE [LARGE SCALE GENOMIC DNA]</scope>
    <source>
        <strain evidence="2 3">C5-26</strain>
    </source>
</reference>
<evidence type="ECO:0000313" key="3">
    <source>
        <dbReference type="Proteomes" id="UP000320244"/>
    </source>
</evidence>
<keyword evidence="3" id="KW-1185">Reference proteome</keyword>
<dbReference type="AlphaFoldDB" id="A0A563DUL1"/>
<proteinExistence type="predicted"/>
<feature type="transmembrane region" description="Helical" evidence="1">
    <location>
        <begin position="113"/>
        <end position="133"/>
    </location>
</feature>
<dbReference type="Proteomes" id="UP000320244">
    <property type="component" value="Unassembled WGS sequence"/>
</dbReference>
<gene>
    <name evidence="2" type="ORF">FGL98_19120</name>
</gene>
<keyword evidence="1" id="KW-0812">Transmembrane</keyword>
<feature type="transmembrane region" description="Helical" evidence="1">
    <location>
        <begin position="91"/>
        <end position="107"/>
    </location>
</feature>
<dbReference type="RefSeq" id="WP_146319459.1">
    <property type="nucleotide sequence ID" value="NZ_VCQV01000033.1"/>
</dbReference>
<sequence>MSTTAMNSTLGRLRTRVMGRAAVVVAAVVCAVTGWAVLHLLLRVDLLVKTGSSPASVGWVGVVLTAQLAACAGWASMGLIERRRCHSRRPWTALALAVLTVSLLGPLEAASVAAGVGLLCLHLVVGLTIILGLRRTAC</sequence>
<keyword evidence="1" id="KW-1133">Transmembrane helix</keyword>
<dbReference type="EMBL" id="VCQV01000033">
    <property type="protein sequence ID" value="TWP33947.1"/>
    <property type="molecule type" value="Genomic_DNA"/>
</dbReference>